<dbReference type="Proteomes" id="UP000238220">
    <property type="component" value="Unassembled WGS sequence"/>
</dbReference>
<comment type="caution">
    <text evidence="2">The sequence shown here is derived from an EMBL/GenBank/DDBJ whole genome shotgun (WGS) entry which is preliminary data.</text>
</comment>
<organism evidence="2 3">
    <name type="scientific">Solimonas fluminis</name>
    <dbReference type="NCBI Taxonomy" id="2086571"/>
    <lineage>
        <taxon>Bacteria</taxon>
        <taxon>Pseudomonadati</taxon>
        <taxon>Pseudomonadota</taxon>
        <taxon>Gammaproteobacteria</taxon>
        <taxon>Nevskiales</taxon>
        <taxon>Nevskiaceae</taxon>
        <taxon>Solimonas</taxon>
    </lineage>
</organism>
<reference evidence="2 3" key="1">
    <citation type="submission" date="2018-02" db="EMBL/GenBank/DDBJ databases">
        <title>Genome sequencing of Solimonas sp. HR-BB.</title>
        <authorList>
            <person name="Lee Y."/>
            <person name="Jeon C.O."/>
        </authorList>
    </citation>
    <scope>NUCLEOTIDE SEQUENCE [LARGE SCALE GENOMIC DNA]</scope>
    <source>
        <strain evidence="2 3">HR-BB</strain>
    </source>
</reference>
<evidence type="ECO:0000313" key="2">
    <source>
        <dbReference type="EMBL" id="PPE73041.1"/>
    </source>
</evidence>
<dbReference type="RefSeq" id="WP_104231080.1">
    <property type="nucleotide sequence ID" value="NZ_PSNW01000008.1"/>
</dbReference>
<feature type="transmembrane region" description="Helical" evidence="1">
    <location>
        <begin position="142"/>
        <end position="160"/>
    </location>
</feature>
<evidence type="ECO:0000256" key="1">
    <source>
        <dbReference type="SAM" id="Phobius"/>
    </source>
</evidence>
<feature type="transmembrane region" description="Helical" evidence="1">
    <location>
        <begin position="47"/>
        <end position="67"/>
    </location>
</feature>
<protein>
    <submittedName>
        <fullName evidence="2">Paraquat-inducible protein A</fullName>
    </submittedName>
</protein>
<sequence>MSLDRWVVCEQCDSVYTRRPLRPGEVADCARCGHHLYRHHRFDLERLLALTLATAIVFVMANVYPVVALNAQGAYNAATIWGAVIATWESGVAPVAFISALLVFFFPLSQICLFAYVLLGLRRGRRPAEFRQAMHALSLMQPWSMAEVFMLGILVAIVKLHGVMTVIPGIGLWSFAILTLLLAALTSYDLQDLWDIAEDVEAGRPA</sequence>
<keyword evidence="3" id="KW-1185">Reference proteome</keyword>
<keyword evidence="1" id="KW-0812">Transmembrane</keyword>
<accession>A0A2S5TDH8</accession>
<dbReference type="InterPro" id="IPR007498">
    <property type="entry name" value="PqiA-like"/>
</dbReference>
<keyword evidence="1" id="KW-0472">Membrane</keyword>
<keyword evidence="1" id="KW-1133">Transmembrane helix</keyword>
<gene>
    <name evidence="2" type="ORF">C3942_14510</name>
</gene>
<feature type="transmembrane region" description="Helical" evidence="1">
    <location>
        <begin position="166"/>
        <end position="185"/>
    </location>
</feature>
<evidence type="ECO:0000313" key="3">
    <source>
        <dbReference type="Proteomes" id="UP000238220"/>
    </source>
</evidence>
<proteinExistence type="predicted"/>
<dbReference type="AlphaFoldDB" id="A0A2S5TDH8"/>
<dbReference type="OrthoDB" id="9807787at2"/>
<dbReference type="EMBL" id="PSNW01000008">
    <property type="protein sequence ID" value="PPE73041.1"/>
    <property type="molecule type" value="Genomic_DNA"/>
</dbReference>
<dbReference type="Pfam" id="PF04403">
    <property type="entry name" value="PqiA"/>
    <property type="match status" value="1"/>
</dbReference>
<name>A0A2S5TDH8_9GAMM</name>
<feature type="transmembrane region" description="Helical" evidence="1">
    <location>
        <begin position="96"/>
        <end position="121"/>
    </location>
</feature>